<name>A0A6J7ZM24_PLARU</name>
<keyword evidence="2" id="KW-1185">Reference proteome</keyword>
<dbReference type="AlphaFoldDB" id="A0A6J7ZM24"/>
<sequence>MLEIVNHFQDIELKLLRSHRDNYSICKICKLKFRANNP</sequence>
<comment type="caution">
    <text evidence="1">The sequence shown here is derived from an EMBL/GenBank/DDBJ whole genome shotgun (WGS) entry which is preliminary data.</text>
</comment>
<dbReference type="EMBL" id="CZCZ02000013">
    <property type="protein sequence ID" value="CAC5343233.1"/>
    <property type="molecule type" value="Genomic_DNA"/>
</dbReference>
<proteinExistence type="predicted"/>
<gene>
    <name evidence="1" type="ORF">PLAN_30456</name>
</gene>
<dbReference type="Proteomes" id="UP000196521">
    <property type="component" value="Chromosome"/>
</dbReference>
<dbReference type="EMBL" id="LR812490">
    <property type="protein sequence ID" value="CAC5343233.1"/>
    <property type="molecule type" value="Genomic_DNA"/>
</dbReference>
<reference evidence="1" key="1">
    <citation type="submission" date="2020-05" db="EMBL/GenBank/DDBJ databases">
        <authorList>
            <consortium name="Genoscope - CEA"/>
            <person name="William W."/>
        </authorList>
    </citation>
    <scope>NUCLEOTIDE SEQUENCE [LARGE SCALE GENOMIC DNA]</scope>
    <source>
        <strain evidence="1">PCC 7821</strain>
    </source>
</reference>
<evidence type="ECO:0000313" key="1">
    <source>
        <dbReference type="EMBL" id="CAC5343233.1"/>
    </source>
</evidence>
<accession>A0A6J7ZM24</accession>
<protein>
    <submittedName>
        <fullName evidence="1">Uncharacterized protein</fullName>
    </submittedName>
</protein>
<organism evidence="1 2">
    <name type="scientific">Planktothrix rubescens CCAP 1459/22</name>
    <dbReference type="NCBI Taxonomy" id="329571"/>
    <lineage>
        <taxon>Bacteria</taxon>
        <taxon>Bacillati</taxon>
        <taxon>Cyanobacteriota</taxon>
        <taxon>Cyanophyceae</taxon>
        <taxon>Oscillatoriophycideae</taxon>
        <taxon>Oscillatoriales</taxon>
        <taxon>Microcoleaceae</taxon>
        <taxon>Planktothrix</taxon>
    </lineage>
</organism>
<evidence type="ECO:0000313" key="2">
    <source>
        <dbReference type="Proteomes" id="UP000196521"/>
    </source>
</evidence>